<evidence type="ECO:0000313" key="3">
    <source>
        <dbReference type="Proteomes" id="UP000515908"/>
    </source>
</evidence>
<feature type="domain" description="CRAL-TRIO" evidence="1">
    <location>
        <begin position="1"/>
        <end position="163"/>
    </location>
</feature>
<dbReference type="InterPro" id="IPR036865">
    <property type="entry name" value="CRAL-TRIO_dom_sf"/>
</dbReference>
<name>A0A7G2C3E3_9TRYP</name>
<dbReference type="PANTHER" id="PTHR46384">
    <property type="entry name" value="MOTILE SPERM DOMAIN-CONTAINING PROTEIN 2"/>
    <property type="match status" value="1"/>
</dbReference>
<dbReference type="Pfam" id="PF00650">
    <property type="entry name" value="CRAL_TRIO"/>
    <property type="match status" value="1"/>
</dbReference>
<accession>A0A7G2C3E3</accession>
<dbReference type="InterPro" id="IPR053012">
    <property type="entry name" value="ER-organelle_contact"/>
</dbReference>
<dbReference type="EMBL" id="LR877146">
    <property type="protein sequence ID" value="CAD2214035.1"/>
    <property type="molecule type" value="Genomic_DNA"/>
</dbReference>
<proteinExistence type="predicted"/>
<dbReference type="Proteomes" id="UP000515908">
    <property type="component" value="Chromosome 02"/>
</dbReference>
<dbReference type="CDD" id="cd00170">
    <property type="entry name" value="SEC14"/>
    <property type="match status" value="1"/>
</dbReference>
<reference evidence="2 3" key="1">
    <citation type="submission" date="2020-08" db="EMBL/GenBank/DDBJ databases">
        <authorList>
            <person name="Newling K."/>
            <person name="Davey J."/>
            <person name="Forrester S."/>
        </authorList>
    </citation>
    <scope>NUCLEOTIDE SEQUENCE [LARGE SCALE GENOMIC DNA]</scope>
    <source>
        <strain evidence="3">Crithidia deanei Carvalho (ATCC PRA-265)</strain>
    </source>
</reference>
<dbReference type="VEuPathDB" id="TriTrypDB:ADEAN_000147900"/>
<sequence>MMENMNKGIIQVIGNDKAGRVAFYICTARDKPQSKYRAESRKNFDMFISYGTRLRPESKRCQMTMLINQDKASMFSNLDMTFQADIALRIAKFYPGCVDKMYICKMGRTLSALAKPIFSGLPSIVSNRIIIISDGDIKKGKLLELFDEDVLPVALGGTNDCDHPENYARFANTIKDYFEQLKAAISRGTSVKEWELENCAARVWRKVRWINSTAACWTPTPACDGPTPTGLSWSRRTYRGAPSAGQAEGCPRMSGVTVRTW</sequence>
<dbReference type="GO" id="GO:0140284">
    <property type="term" value="C:endoplasmic reticulum-endosome membrane contact site"/>
    <property type="evidence" value="ECO:0007669"/>
    <property type="project" value="TreeGrafter"/>
</dbReference>
<keyword evidence="3" id="KW-1185">Reference proteome</keyword>
<gene>
    <name evidence="2" type="ORF">ADEAN_000147900</name>
</gene>
<dbReference type="PANTHER" id="PTHR46384:SF2">
    <property type="entry name" value="CRAL-TRIO DOMAIN-CONTAINING PROTEIN"/>
    <property type="match status" value="1"/>
</dbReference>
<evidence type="ECO:0000313" key="2">
    <source>
        <dbReference type="EMBL" id="CAD2214035.1"/>
    </source>
</evidence>
<dbReference type="OrthoDB" id="251950at2759"/>
<dbReference type="Gene3D" id="3.40.525.10">
    <property type="entry name" value="CRAL-TRIO lipid binding domain"/>
    <property type="match status" value="1"/>
</dbReference>
<organism evidence="2 3">
    <name type="scientific">Angomonas deanei</name>
    <dbReference type="NCBI Taxonomy" id="59799"/>
    <lineage>
        <taxon>Eukaryota</taxon>
        <taxon>Discoba</taxon>
        <taxon>Euglenozoa</taxon>
        <taxon>Kinetoplastea</taxon>
        <taxon>Metakinetoplastina</taxon>
        <taxon>Trypanosomatida</taxon>
        <taxon>Trypanosomatidae</taxon>
        <taxon>Strigomonadinae</taxon>
        <taxon>Angomonas</taxon>
    </lineage>
</organism>
<dbReference type="InterPro" id="IPR001251">
    <property type="entry name" value="CRAL-TRIO_dom"/>
</dbReference>
<protein>
    <submittedName>
        <fullName evidence="2">CRAL/TRIO domain containing protein, putative</fullName>
    </submittedName>
</protein>
<dbReference type="SMART" id="SM00516">
    <property type="entry name" value="SEC14"/>
    <property type="match status" value="1"/>
</dbReference>
<dbReference type="PROSITE" id="PS50191">
    <property type="entry name" value="CRAL_TRIO"/>
    <property type="match status" value="1"/>
</dbReference>
<dbReference type="AlphaFoldDB" id="A0A7G2C3E3"/>
<dbReference type="SUPFAM" id="SSF52087">
    <property type="entry name" value="CRAL/TRIO domain"/>
    <property type="match status" value="1"/>
</dbReference>
<evidence type="ECO:0000259" key="1">
    <source>
        <dbReference type="PROSITE" id="PS50191"/>
    </source>
</evidence>
<dbReference type="GO" id="GO:0012505">
    <property type="term" value="C:endomembrane system"/>
    <property type="evidence" value="ECO:0007669"/>
    <property type="project" value="TreeGrafter"/>
</dbReference>